<dbReference type="InterPro" id="IPR003593">
    <property type="entry name" value="AAA+_ATPase"/>
</dbReference>
<dbReference type="Pfam" id="PF08299">
    <property type="entry name" value="Bac_DnaA_C"/>
    <property type="match status" value="1"/>
</dbReference>
<comment type="subcellular location">
    <subcellularLocation>
        <location evidence="8">Cytoplasm</location>
    </subcellularLocation>
</comment>
<feature type="region of interest" description="Disordered" evidence="12">
    <location>
        <begin position="89"/>
        <end position="151"/>
    </location>
</feature>
<dbReference type="GO" id="GO:0008289">
    <property type="term" value="F:lipid binding"/>
    <property type="evidence" value="ECO:0007669"/>
    <property type="project" value="UniProtKB-KW"/>
</dbReference>
<dbReference type="PANTHER" id="PTHR30050:SF2">
    <property type="entry name" value="CHROMOSOMAL REPLICATION INITIATOR PROTEIN DNAA"/>
    <property type="match status" value="1"/>
</dbReference>
<keyword evidence="2 8" id="KW-0963">Cytoplasm</keyword>
<evidence type="ECO:0000256" key="1">
    <source>
        <dbReference type="ARBA" id="ARBA00006583"/>
    </source>
</evidence>
<feature type="region of interest" description="Disordered" evidence="12">
    <location>
        <begin position="202"/>
        <end position="270"/>
    </location>
</feature>
<evidence type="ECO:0000313" key="16">
    <source>
        <dbReference type="Proteomes" id="UP000469292"/>
    </source>
</evidence>
<comment type="function">
    <text evidence="8 10">Plays an essential role in the initiation and regulation of chromosomal replication. ATP-DnaA binds to the origin of replication (oriC) to initiate formation of the DNA replication initiation complex once per cell cycle. Binds the DnaA box (a 9 base pair repeat at the origin) and separates the double-stranded (ds)DNA. Forms a right-handed helical filament on oriC DNA; dsDNA binds to the exterior of the filament while single-stranded (ss)DNA is stabiized in the filament's interior. The ATP-DnaA-oriC complex binds and stabilizes one strand of the AT-rich DNA unwinding element (DUE), permitting loading of DNA polymerase. After initiation quickly degrades to an ADP-DnaA complex that is not apt for DNA replication. Binds acidic phospholipids.</text>
</comment>
<keyword evidence="5 8" id="KW-0067">ATP-binding</keyword>
<feature type="binding site" evidence="8">
    <location>
        <position position="338"/>
    </location>
    <ligand>
        <name>ATP</name>
        <dbReference type="ChEBI" id="CHEBI:30616"/>
    </ligand>
</feature>
<protein>
    <recommendedName>
        <fullName evidence="8 9">Chromosomal replication initiator protein DnaA</fullName>
    </recommendedName>
</protein>
<feature type="compositionally biased region" description="Polar residues" evidence="12">
    <location>
        <begin position="208"/>
        <end position="232"/>
    </location>
</feature>
<dbReference type="CDD" id="cd06571">
    <property type="entry name" value="Bac_DnaA_C"/>
    <property type="match status" value="1"/>
</dbReference>
<feature type="domain" description="Chromosomal replication initiator DnaA C-terminal" evidence="14">
    <location>
        <begin position="541"/>
        <end position="610"/>
    </location>
</feature>
<evidence type="ECO:0000256" key="9">
    <source>
        <dbReference type="NCBIfam" id="TIGR00362"/>
    </source>
</evidence>
<dbReference type="SMART" id="SM00382">
    <property type="entry name" value="AAA"/>
    <property type="match status" value="1"/>
</dbReference>
<evidence type="ECO:0000256" key="12">
    <source>
        <dbReference type="SAM" id="MobiDB-lite"/>
    </source>
</evidence>
<evidence type="ECO:0000256" key="3">
    <source>
        <dbReference type="ARBA" id="ARBA00022705"/>
    </source>
</evidence>
<dbReference type="SUPFAM" id="SSF52540">
    <property type="entry name" value="P-loop containing nucleoside triphosphate hydrolases"/>
    <property type="match status" value="1"/>
</dbReference>
<dbReference type="GO" id="GO:0006275">
    <property type="term" value="P:regulation of DNA replication"/>
    <property type="evidence" value="ECO:0007669"/>
    <property type="project" value="UniProtKB-UniRule"/>
</dbReference>
<keyword evidence="3 8" id="KW-0235">DNA replication</keyword>
<feature type="binding site" evidence="8">
    <location>
        <position position="336"/>
    </location>
    <ligand>
        <name>ATP</name>
        <dbReference type="ChEBI" id="CHEBI:30616"/>
    </ligand>
</feature>
<dbReference type="HAMAP" id="MF_00377">
    <property type="entry name" value="DnaA_bact"/>
    <property type="match status" value="1"/>
</dbReference>
<dbReference type="Gene3D" id="3.40.50.300">
    <property type="entry name" value="P-loop containing nucleotide triphosphate hydrolases"/>
    <property type="match status" value="1"/>
</dbReference>
<evidence type="ECO:0000256" key="5">
    <source>
        <dbReference type="ARBA" id="ARBA00022840"/>
    </source>
</evidence>
<comment type="subunit">
    <text evidence="8">Oligomerizes as a right-handed, spiral filament on DNA at oriC.</text>
</comment>
<keyword evidence="4 8" id="KW-0547">Nucleotide-binding</keyword>
<dbReference type="InterPro" id="IPR001957">
    <property type="entry name" value="Chromosome_initiator_DnaA"/>
</dbReference>
<dbReference type="NCBIfam" id="TIGR00362">
    <property type="entry name" value="DnaA"/>
    <property type="match status" value="1"/>
</dbReference>
<keyword evidence="16" id="KW-1185">Reference proteome</keyword>
<sequence length="634" mass="68534">MGGETLDPVARAQSIWSDTLAILGGRVTDRQKAWLMGVVPESVNGPSIMLCVRDNETLQTLVGQLYMVMLQALQIANAGQPLYPSFKIDPSAPAVEEPNGNDAAAAPASTSTQTPAAGSSNGFVPLPTDAYPAATEQASPSTGTIPAVNATTSPAPAITEEAIEAAQQLLQQAEQQGIRPITQSMPIVQAAQAAAAATAPSFAPAVTPQTVRRPQTTHAGQSMTGTPGVSQPTAASQQATGRQATQATAQVHEDGQHAVTASQGELPIPSTIPERHVVAAESSTPMRDPISHLNKAATFDTFVPGSSNRFARTVALAVAEGSGRDYNPLCIYGGSGLGKTHLLNAIGNYALVKDPSLRVRYVTSEEFTNEYIDAIRSETENSRTISDFNKRYRDEVDMLLIDDIQFLSGKDSTLEQFFHTFNALKESDKRIVLSSDVPPKNLKGFEARLISRFESGLTVDVQPPDLETRTAILQMMAQTNHYSIPKDVIDLIARRFTENIRELEGALTRITAMASITNQPVSYALAEQTLRDFFVADVELKPTDIIGQVAQYFHLSFDDLVGRSRTKNVALARQVAMYLTREMTSMSLVDIGQVFGGLDHTTVMYGCKKISSKMSEKKEIYNYVMELTVRLKHS</sequence>
<dbReference type="InterPro" id="IPR013317">
    <property type="entry name" value="DnaA_dom"/>
</dbReference>
<evidence type="ECO:0000256" key="7">
    <source>
        <dbReference type="ARBA" id="ARBA00023125"/>
    </source>
</evidence>
<dbReference type="SMART" id="SM00760">
    <property type="entry name" value="Bac_DnaA_C"/>
    <property type="match status" value="1"/>
</dbReference>
<dbReference type="PRINTS" id="PR00051">
    <property type="entry name" value="DNAA"/>
</dbReference>
<evidence type="ECO:0000256" key="10">
    <source>
        <dbReference type="RuleBase" id="RU000577"/>
    </source>
</evidence>
<evidence type="ECO:0000256" key="6">
    <source>
        <dbReference type="ARBA" id="ARBA00023121"/>
    </source>
</evidence>
<dbReference type="InterPro" id="IPR027417">
    <property type="entry name" value="P-loop_NTPase"/>
</dbReference>
<dbReference type="GO" id="GO:0005524">
    <property type="term" value="F:ATP binding"/>
    <property type="evidence" value="ECO:0007669"/>
    <property type="project" value="UniProtKB-UniRule"/>
</dbReference>
<comment type="domain">
    <text evidence="8">Domain I is involved in oligomerization and binding regulators, domain II is flexibile and of varying length in different bacteria, domain III forms the AAA+ region, while domain IV binds dsDNA.</text>
</comment>
<feature type="compositionally biased region" description="Low complexity" evidence="12">
    <location>
        <begin position="233"/>
        <end position="250"/>
    </location>
</feature>
<dbReference type="Gene3D" id="1.10.1750.10">
    <property type="match status" value="1"/>
</dbReference>
<dbReference type="Gene3D" id="1.10.8.60">
    <property type="match status" value="1"/>
</dbReference>
<evidence type="ECO:0000313" key="15">
    <source>
        <dbReference type="EMBL" id="NEG69983.1"/>
    </source>
</evidence>
<name>A0A6I5NI21_9BIFI</name>
<comment type="caution">
    <text evidence="8">Lacks conserved residue(s) required for the propagation of feature annotation.</text>
</comment>
<gene>
    <name evidence="8 15" type="primary">dnaA</name>
    <name evidence="15" type="ORF">F6S87_05125</name>
</gene>
<dbReference type="InterPro" id="IPR020591">
    <property type="entry name" value="Chromosome_initiator_DnaA-like"/>
</dbReference>
<comment type="caution">
    <text evidence="15">The sequence shown here is derived from an EMBL/GenBank/DDBJ whole genome shotgun (WGS) entry which is preliminary data.</text>
</comment>
<evidence type="ECO:0000259" key="14">
    <source>
        <dbReference type="SMART" id="SM00760"/>
    </source>
</evidence>
<keyword evidence="7 8" id="KW-0238">DNA-binding</keyword>
<feature type="binding site" evidence="8">
    <location>
        <position position="340"/>
    </location>
    <ligand>
        <name>ATP</name>
        <dbReference type="ChEBI" id="CHEBI:30616"/>
    </ligand>
</feature>
<dbReference type="EMBL" id="VYSG01000001">
    <property type="protein sequence ID" value="NEG69983.1"/>
    <property type="molecule type" value="Genomic_DNA"/>
</dbReference>
<feature type="region of interest" description="Domain I, interacts with DnaA modulators" evidence="8">
    <location>
        <begin position="1"/>
        <end position="173"/>
    </location>
</feature>
<keyword evidence="6 8" id="KW-0446">Lipid-binding</keyword>
<dbReference type="AlphaFoldDB" id="A0A6I5NI21"/>
<dbReference type="RefSeq" id="WP_163227477.1">
    <property type="nucleotide sequence ID" value="NZ_VYSG01000001.1"/>
</dbReference>
<dbReference type="GO" id="GO:0005737">
    <property type="term" value="C:cytoplasm"/>
    <property type="evidence" value="ECO:0007669"/>
    <property type="project" value="UniProtKB-SubCell"/>
</dbReference>
<accession>A0A6I5NI21</accession>
<dbReference type="InterPro" id="IPR013159">
    <property type="entry name" value="DnaA_C"/>
</dbReference>
<evidence type="ECO:0000259" key="13">
    <source>
        <dbReference type="SMART" id="SM00382"/>
    </source>
</evidence>
<dbReference type="InterPro" id="IPR010921">
    <property type="entry name" value="Trp_repressor/repl_initiator"/>
</dbReference>
<evidence type="ECO:0000256" key="4">
    <source>
        <dbReference type="ARBA" id="ARBA00022741"/>
    </source>
</evidence>
<dbReference type="GO" id="GO:0005886">
    <property type="term" value="C:plasma membrane"/>
    <property type="evidence" value="ECO:0007669"/>
    <property type="project" value="TreeGrafter"/>
</dbReference>
<dbReference type="PANTHER" id="PTHR30050">
    <property type="entry name" value="CHROMOSOMAL REPLICATION INITIATOR PROTEIN DNAA"/>
    <property type="match status" value="1"/>
</dbReference>
<proteinExistence type="inferred from homology"/>
<evidence type="ECO:0000256" key="8">
    <source>
        <dbReference type="HAMAP-Rule" id="MF_00377"/>
    </source>
</evidence>
<comment type="similarity">
    <text evidence="1 8 11">Belongs to the DnaA family.</text>
</comment>
<evidence type="ECO:0000256" key="2">
    <source>
        <dbReference type="ARBA" id="ARBA00022490"/>
    </source>
</evidence>
<evidence type="ECO:0000256" key="11">
    <source>
        <dbReference type="RuleBase" id="RU004227"/>
    </source>
</evidence>
<feature type="domain" description="AAA+ ATPase" evidence="13">
    <location>
        <begin position="325"/>
        <end position="507"/>
    </location>
</feature>
<dbReference type="CDD" id="cd00009">
    <property type="entry name" value="AAA"/>
    <property type="match status" value="1"/>
</dbReference>
<feature type="compositionally biased region" description="Low complexity" evidence="12">
    <location>
        <begin position="103"/>
        <end position="120"/>
    </location>
</feature>
<dbReference type="SUPFAM" id="SSF48295">
    <property type="entry name" value="TrpR-like"/>
    <property type="match status" value="1"/>
</dbReference>
<feature type="compositionally biased region" description="Polar residues" evidence="12">
    <location>
        <begin position="136"/>
        <end position="151"/>
    </location>
</feature>
<reference evidence="15 16" key="1">
    <citation type="submission" date="2019-09" db="EMBL/GenBank/DDBJ databases">
        <title>Phylogenetic characterization of a novel taxon of the genus Bifidobacterium: Bifidobacterium choloepi sp. nov.</title>
        <authorList>
            <person name="Modesto M."/>
            <person name="Satti M."/>
        </authorList>
    </citation>
    <scope>NUCLEOTIDE SEQUENCE [LARGE SCALE GENOMIC DNA]</scope>
    <source>
        <strain evidence="15 16">BRDM6</strain>
    </source>
</reference>
<dbReference type="Pfam" id="PF00308">
    <property type="entry name" value="Bac_DnaA"/>
    <property type="match status" value="1"/>
</dbReference>
<organism evidence="15 16">
    <name type="scientific">Bifidobacterium choloepi</name>
    <dbReference type="NCBI Taxonomy" id="2614131"/>
    <lineage>
        <taxon>Bacteria</taxon>
        <taxon>Bacillati</taxon>
        <taxon>Actinomycetota</taxon>
        <taxon>Actinomycetes</taxon>
        <taxon>Bifidobacteriales</taxon>
        <taxon>Bifidobacteriaceae</taxon>
        <taxon>Bifidobacterium</taxon>
    </lineage>
</organism>
<feature type="binding site" evidence="8">
    <location>
        <position position="339"/>
    </location>
    <ligand>
        <name>ATP</name>
        <dbReference type="ChEBI" id="CHEBI:30616"/>
    </ligand>
</feature>
<dbReference type="GO" id="GO:0006270">
    <property type="term" value="P:DNA replication initiation"/>
    <property type="evidence" value="ECO:0007669"/>
    <property type="project" value="UniProtKB-UniRule"/>
</dbReference>
<feature type="region of interest" description="Domain IV, binds dsDNA" evidence="8">
    <location>
        <begin position="515"/>
        <end position="634"/>
    </location>
</feature>
<dbReference type="Proteomes" id="UP000469292">
    <property type="component" value="Unassembled WGS sequence"/>
</dbReference>
<dbReference type="GO" id="GO:0003688">
    <property type="term" value="F:DNA replication origin binding"/>
    <property type="evidence" value="ECO:0007669"/>
    <property type="project" value="UniProtKB-UniRule"/>
</dbReference>